<evidence type="ECO:0000313" key="3">
    <source>
        <dbReference type="Proteomes" id="UP000255082"/>
    </source>
</evidence>
<feature type="compositionally biased region" description="Polar residues" evidence="1">
    <location>
        <begin position="12"/>
        <end position="27"/>
    </location>
</feature>
<dbReference type="Proteomes" id="UP000255082">
    <property type="component" value="Unassembled WGS sequence"/>
</dbReference>
<gene>
    <name evidence="2" type="ORF">NCTC13184_03886</name>
</gene>
<sequence>MFRPGRELFDRSSVTTGGETGAGQKTQLIPIHRRGGVVAAVRIACSASRCRCRVIAVPGATVSKPWKAPGMTVNWLSTPAPVRARW</sequence>
<organism evidence="2 3">
    <name type="scientific">Nocardia africana</name>
    <dbReference type="NCBI Taxonomy" id="134964"/>
    <lineage>
        <taxon>Bacteria</taxon>
        <taxon>Bacillati</taxon>
        <taxon>Actinomycetota</taxon>
        <taxon>Actinomycetes</taxon>
        <taxon>Mycobacteriales</taxon>
        <taxon>Nocardiaceae</taxon>
        <taxon>Nocardia</taxon>
    </lineage>
</organism>
<dbReference type="AlphaFoldDB" id="A0A378WYG8"/>
<reference evidence="2 3" key="1">
    <citation type="submission" date="2018-06" db="EMBL/GenBank/DDBJ databases">
        <authorList>
            <consortium name="Pathogen Informatics"/>
            <person name="Doyle S."/>
        </authorList>
    </citation>
    <scope>NUCLEOTIDE SEQUENCE [LARGE SCALE GENOMIC DNA]</scope>
    <source>
        <strain evidence="2 3">NCTC13184</strain>
    </source>
</reference>
<accession>A0A378WYG8</accession>
<proteinExistence type="predicted"/>
<dbReference type="EMBL" id="UGRU01000001">
    <property type="protein sequence ID" value="SUA45363.1"/>
    <property type="molecule type" value="Genomic_DNA"/>
</dbReference>
<protein>
    <submittedName>
        <fullName evidence="2">Uncharacterized protein</fullName>
    </submittedName>
</protein>
<evidence type="ECO:0000256" key="1">
    <source>
        <dbReference type="SAM" id="MobiDB-lite"/>
    </source>
</evidence>
<evidence type="ECO:0000313" key="2">
    <source>
        <dbReference type="EMBL" id="SUA45363.1"/>
    </source>
</evidence>
<feature type="compositionally biased region" description="Basic and acidic residues" evidence="1">
    <location>
        <begin position="1"/>
        <end position="10"/>
    </location>
</feature>
<feature type="region of interest" description="Disordered" evidence="1">
    <location>
        <begin position="1"/>
        <end position="27"/>
    </location>
</feature>
<name>A0A378WYG8_9NOCA</name>